<dbReference type="Gene3D" id="1.25.40.20">
    <property type="entry name" value="Ankyrin repeat-containing domain"/>
    <property type="match status" value="1"/>
</dbReference>
<feature type="repeat" description="ANK" evidence="3">
    <location>
        <begin position="28"/>
        <end position="60"/>
    </location>
</feature>
<gene>
    <name evidence="4" type="ORF">TVAG_475370</name>
</gene>
<dbReference type="VEuPathDB" id="TrichDB:TVAGG3_0613690"/>
<evidence type="ECO:0000313" key="5">
    <source>
        <dbReference type="Proteomes" id="UP000001542"/>
    </source>
</evidence>
<organism evidence="4 5">
    <name type="scientific">Trichomonas vaginalis (strain ATCC PRA-98 / G3)</name>
    <dbReference type="NCBI Taxonomy" id="412133"/>
    <lineage>
        <taxon>Eukaryota</taxon>
        <taxon>Metamonada</taxon>
        <taxon>Parabasalia</taxon>
        <taxon>Trichomonadida</taxon>
        <taxon>Trichomonadidae</taxon>
        <taxon>Trichomonas</taxon>
    </lineage>
</organism>
<evidence type="ECO:0000256" key="3">
    <source>
        <dbReference type="PROSITE-ProRule" id="PRU00023"/>
    </source>
</evidence>
<dbReference type="VEuPathDB" id="TrichDB:TVAG_475370"/>
<dbReference type="Pfam" id="PF12796">
    <property type="entry name" value="Ank_2"/>
    <property type="match status" value="2"/>
</dbReference>
<dbReference type="InterPro" id="IPR036770">
    <property type="entry name" value="Ankyrin_rpt-contain_sf"/>
</dbReference>
<dbReference type="PROSITE" id="PS50088">
    <property type="entry name" value="ANK_REPEAT"/>
    <property type="match status" value="3"/>
</dbReference>
<accession>A2EM44</accession>
<dbReference type="AlphaFoldDB" id="A2EM44"/>
<dbReference type="Proteomes" id="UP000001542">
    <property type="component" value="Unassembled WGS sequence"/>
</dbReference>
<reference evidence="4" key="2">
    <citation type="journal article" date="2007" name="Science">
        <title>Draft genome sequence of the sexually transmitted pathogen Trichomonas vaginalis.</title>
        <authorList>
            <person name="Carlton J.M."/>
            <person name="Hirt R.P."/>
            <person name="Silva J.C."/>
            <person name="Delcher A.L."/>
            <person name="Schatz M."/>
            <person name="Zhao Q."/>
            <person name="Wortman J.R."/>
            <person name="Bidwell S.L."/>
            <person name="Alsmark U.C.M."/>
            <person name="Besteiro S."/>
            <person name="Sicheritz-Ponten T."/>
            <person name="Noel C.J."/>
            <person name="Dacks J.B."/>
            <person name="Foster P.G."/>
            <person name="Simillion C."/>
            <person name="Van de Peer Y."/>
            <person name="Miranda-Saavedra D."/>
            <person name="Barton G.J."/>
            <person name="Westrop G.D."/>
            <person name="Mueller S."/>
            <person name="Dessi D."/>
            <person name="Fiori P.L."/>
            <person name="Ren Q."/>
            <person name="Paulsen I."/>
            <person name="Zhang H."/>
            <person name="Bastida-Corcuera F.D."/>
            <person name="Simoes-Barbosa A."/>
            <person name="Brown M.T."/>
            <person name="Hayes R.D."/>
            <person name="Mukherjee M."/>
            <person name="Okumura C.Y."/>
            <person name="Schneider R."/>
            <person name="Smith A.J."/>
            <person name="Vanacova S."/>
            <person name="Villalvazo M."/>
            <person name="Haas B.J."/>
            <person name="Pertea M."/>
            <person name="Feldblyum T.V."/>
            <person name="Utterback T.R."/>
            <person name="Shu C.L."/>
            <person name="Osoegawa K."/>
            <person name="de Jong P.J."/>
            <person name="Hrdy I."/>
            <person name="Horvathova L."/>
            <person name="Zubacova Z."/>
            <person name="Dolezal P."/>
            <person name="Malik S.B."/>
            <person name="Logsdon J.M. Jr."/>
            <person name="Henze K."/>
            <person name="Gupta A."/>
            <person name="Wang C.C."/>
            <person name="Dunne R.L."/>
            <person name="Upcroft J.A."/>
            <person name="Upcroft P."/>
            <person name="White O."/>
            <person name="Salzberg S.L."/>
            <person name="Tang P."/>
            <person name="Chiu C.-H."/>
            <person name="Lee Y.-S."/>
            <person name="Embley T.M."/>
            <person name="Coombs G.H."/>
            <person name="Mottram J.C."/>
            <person name="Tachezy J."/>
            <person name="Fraser-Liggett C.M."/>
            <person name="Johnson P.J."/>
        </authorList>
    </citation>
    <scope>NUCLEOTIDE SEQUENCE [LARGE SCALE GENOMIC DNA]</scope>
    <source>
        <strain evidence="4">G3</strain>
    </source>
</reference>
<name>A2EM44_TRIV3</name>
<evidence type="ECO:0000256" key="2">
    <source>
        <dbReference type="ARBA" id="ARBA00023043"/>
    </source>
</evidence>
<dbReference type="OrthoDB" id="426293at2759"/>
<dbReference type="InParanoid" id="A2EM44"/>
<dbReference type="SMART" id="SM00248">
    <property type="entry name" value="ANK"/>
    <property type="match status" value="6"/>
</dbReference>
<sequence length="241" mass="26468">MYSCSKNLVQTTKVLLDSKCNTEITDFEGKTAIIHACLGNSAECINLLIKAGANKESADKFGRTPLLIAMASQSFDASYALALNKCEFHVRDVQGGTPFFYAVYYKDTRLACYIMNNTFGIDVNMLVDGKVPLIHAIEGHSPEMVQSLLKLNARLDVRDSHGLPPLCLAASNNEIDIVKVFLNQENCDVDVKDLRGSTALMHASACGHIEMIKLLVDFGAKLEETNMALYTPLFRCFTGTS</sequence>
<dbReference type="PANTHER" id="PTHR24198">
    <property type="entry name" value="ANKYRIN REPEAT AND PROTEIN KINASE DOMAIN-CONTAINING PROTEIN"/>
    <property type="match status" value="1"/>
</dbReference>
<keyword evidence="1" id="KW-0677">Repeat</keyword>
<dbReference type="InterPro" id="IPR002110">
    <property type="entry name" value="Ankyrin_rpt"/>
</dbReference>
<dbReference type="SMR" id="A2EM44"/>
<feature type="repeat" description="ANK" evidence="3">
    <location>
        <begin position="195"/>
        <end position="227"/>
    </location>
</feature>
<protein>
    <submittedName>
        <fullName evidence="4">Uncharacterized protein</fullName>
    </submittedName>
</protein>
<keyword evidence="5" id="KW-1185">Reference proteome</keyword>
<keyword evidence="2 3" id="KW-0040">ANK repeat</keyword>
<dbReference type="SUPFAM" id="SSF48403">
    <property type="entry name" value="Ankyrin repeat"/>
    <property type="match status" value="1"/>
</dbReference>
<reference evidence="4" key="1">
    <citation type="submission" date="2006-10" db="EMBL/GenBank/DDBJ databases">
        <authorList>
            <person name="Amadeo P."/>
            <person name="Zhao Q."/>
            <person name="Wortman J."/>
            <person name="Fraser-Liggett C."/>
            <person name="Carlton J."/>
        </authorList>
    </citation>
    <scope>NUCLEOTIDE SEQUENCE</scope>
    <source>
        <strain evidence="4">G3</strain>
    </source>
</reference>
<evidence type="ECO:0000256" key="1">
    <source>
        <dbReference type="ARBA" id="ARBA00022737"/>
    </source>
</evidence>
<dbReference type="KEGG" id="tva:4764178"/>
<dbReference type="EMBL" id="DS113427">
    <property type="protein sequence ID" value="EAY06303.1"/>
    <property type="molecule type" value="Genomic_DNA"/>
</dbReference>
<dbReference type="PANTHER" id="PTHR24198:SF165">
    <property type="entry name" value="ANKYRIN REPEAT-CONTAINING PROTEIN-RELATED"/>
    <property type="match status" value="1"/>
</dbReference>
<evidence type="ECO:0000313" key="4">
    <source>
        <dbReference type="EMBL" id="EAY06303.1"/>
    </source>
</evidence>
<dbReference type="STRING" id="5722.A2EM44"/>
<feature type="repeat" description="ANK" evidence="3">
    <location>
        <begin position="128"/>
        <end position="160"/>
    </location>
</feature>
<dbReference type="RefSeq" id="XP_001318526.1">
    <property type="nucleotide sequence ID" value="XM_001318491.1"/>
</dbReference>
<dbReference type="eggNOG" id="KOG0504">
    <property type="taxonomic scope" value="Eukaryota"/>
</dbReference>
<dbReference type="PROSITE" id="PS50297">
    <property type="entry name" value="ANK_REP_REGION"/>
    <property type="match status" value="1"/>
</dbReference>
<proteinExistence type="predicted"/>